<dbReference type="InterPro" id="IPR002589">
    <property type="entry name" value="Macro_dom"/>
</dbReference>
<proteinExistence type="predicted"/>
<dbReference type="EnsemblProtists" id="Phyra83083">
    <property type="protein sequence ID" value="Phyra83083"/>
    <property type="gene ID" value="Phyra83083"/>
</dbReference>
<feature type="region of interest" description="Disordered" evidence="1">
    <location>
        <begin position="1"/>
        <end position="27"/>
    </location>
</feature>
<feature type="domain" description="Macro" evidence="2">
    <location>
        <begin position="33"/>
        <end position="221"/>
    </location>
</feature>
<protein>
    <recommendedName>
        <fullName evidence="2">Macro domain-containing protein</fullName>
    </recommendedName>
</protein>
<dbReference type="SMART" id="SM00506">
    <property type="entry name" value="A1pp"/>
    <property type="match status" value="1"/>
</dbReference>
<dbReference type="Proteomes" id="UP000005238">
    <property type="component" value="Unassembled WGS sequence"/>
</dbReference>
<dbReference type="Pfam" id="PF01661">
    <property type="entry name" value="Macro"/>
    <property type="match status" value="1"/>
</dbReference>
<evidence type="ECO:0000259" key="2">
    <source>
        <dbReference type="PROSITE" id="PS51154"/>
    </source>
</evidence>
<evidence type="ECO:0000313" key="4">
    <source>
        <dbReference type="Proteomes" id="UP000005238"/>
    </source>
</evidence>
<dbReference type="PANTHER" id="PTHR11106">
    <property type="entry name" value="GANGLIOSIDE INDUCED DIFFERENTIATION ASSOCIATED PROTEIN 2-RELATED"/>
    <property type="match status" value="1"/>
</dbReference>
<dbReference type="PANTHER" id="PTHR11106:SF111">
    <property type="entry name" value="MACRO DOMAIN-CONTAINING PROTEIN"/>
    <property type="match status" value="1"/>
</dbReference>
<feature type="compositionally biased region" description="Low complexity" evidence="1">
    <location>
        <begin position="9"/>
        <end position="22"/>
    </location>
</feature>
<dbReference type="CDD" id="cd02907">
    <property type="entry name" value="Macro_Af1521_BAL-like"/>
    <property type="match status" value="1"/>
</dbReference>
<keyword evidence="4" id="KW-1185">Reference proteome</keyword>
<dbReference type="STRING" id="164328.H3GZ85"/>
<evidence type="ECO:0000256" key="1">
    <source>
        <dbReference type="SAM" id="MobiDB-lite"/>
    </source>
</evidence>
<name>H3GZ85_PHYRM</name>
<dbReference type="eggNOG" id="KOG2633">
    <property type="taxonomic scope" value="Eukaryota"/>
</dbReference>
<evidence type="ECO:0000313" key="3">
    <source>
        <dbReference type="EnsemblProtists" id="Phyra83083"/>
    </source>
</evidence>
<dbReference type="OMA" id="PDCARIM"/>
<dbReference type="EMBL" id="DS566079">
    <property type="status" value="NOT_ANNOTATED_CDS"/>
    <property type="molecule type" value="Genomic_DNA"/>
</dbReference>
<dbReference type="SUPFAM" id="SSF52949">
    <property type="entry name" value="Macro domain-like"/>
    <property type="match status" value="1"/>
</dbReference>
<reference evidence="3" key="2">
    <citation type="submission" date="2015-06" db="UniProtKB">
        <authorList>
            <consortium name="EnsemblProtists"/>
        </authorList>
    </citation>
    <scope>IDENTIFICATION</scope>
    <source>
        <strain evidence="3">Pr102</strain>
    </source>
</reference>
<dbReference type="VEuPathDB" id="FungiDB:KRP22_14381"/>
<dbReference type="PROSITE" id="PS51154">
    <property type="entry name" value="MACRO"/>
    <property type="match status" value="1"/>
</dbReference>
<accession>H3GZ85</accession>
<organism evidence="3 4">
    <name type="scientific">Phytophthora ramorum</name>
    <name type="common">Sudden oak death agent</name>
    <dbReference type="NCBI Taxonomy" id="164328"/>
    <lineage>
        <taxon>Eukaryota</taxon>
        <taxon>Sar</taxon>
        <taxon>Stramenopiles</taxon>
        <taxon>Oomycota</taxon>
        <taxon>Peronosporomycetes</taxon>
        <taxon>Peronosporales</taxon>
        <taxon>Peronosporaceae</taxon>
        <taxon>Phytophthora</taxon>
    </lineage>
</organism>
<dbReference type="HOGENOM" id="CLU_046550_7_0_1"/>
<dbReference type="Gene3D" id="3.40.220.10">
    <property type="entry name" value="Leucine Aminopeptidase, subunit E, domain 1"/>
    <property type="match status" value="1"/>
</dbReference>
<dbReference type="InterPro" id="IPR043472">
    <property type="entry name" value="Macro_dom-like"/>
</dbReference>
<sequence>MSSPSRNGSKSPTKSPPVTSTSDKVDDSLGGEVLSQWKVSDKGPELLVMQGDLTLCSADAIVNAANCQLLHGGGLAAAIVRAGGSSIQVESTNWVKSHGSLSVGDAVTTAAGKLPSRYVIHTAGPNVGRATLTAEHAKLLRRAVHSALMEAHRLELTSVAVPGISTGIFGYPRDLGAKEIVTETVKFCKERGDATKVQRIALMNIDDPTVNSFVKALEDVKVRNDDVDIGEQLSGLNIRD</sequence>
<reference evidence="4" key="1">
    <citation type="journal article" date="2006" name="Science">
        <title>Phytophthora genome sequences uncover evolutionary origins and mechanisms of pathogenesis.</title>
        <authorList>
            <person name="Tyler B.M."/>
            <person name="Tripathy S."/>
            <person name="Zhang X."/>
            <person name="Dehal P."/>
            <person name="Jiang R.H."/>
            <person name="Aerts A."/>
            <person name="Arredondo F.D."/>
            <person name="Baxter L."/>
            <person name="Bensasson D."/>
            <person name="Beynon J.L."/>
            <person name="Chapman J."/>
            <person name="Damasceno C.M."/>
            <person name="Dorrance A.E."/>
            <person name="Dou D."/>
            <person name="Dickerman A.W."/>
            <person name="Dubchak I.L."/>
            <person name="Garbelotto M."/>
            <person name="Gijzen M."/>
            <person name="Gordon S.G."/>
            <person name="Govers F."/>
            <person name="Grunwald N.J."/>
            <person name="Huang W."/>
            <person name="Ivors K.L."/>
            <person name="Jones R.W."/>
            <person name="Kamoun S."/>
            <person name="Krampis K."/>
            <person name="Lamour K.H."/>
            <person name="Lee M.K."/>
            <person name="McDonald W.H."/>
            <person name="Medina M."/>
            <person name="Meijer H.J."/>
            <person name="Nordberg E.K."/>
            <person name="Maclean D.J."/>
            <person name="Ospina-Giraldo M.D."/>
            <person name="Morris P.F."/>
            <person name="Phuntumart V."/>
            <person name="Putnam N.H."/>
            <person name="Rash S."/>
            <person name="Rose J.K."/>
            <person name="Sakihama Y."/>
            <person name="Salamov A.A."/>
            <person name="Savidor A."/>
            <person name="Scheuring C.F."/>
            <person name="Smith B.M."/>
            <person name="Sobral B.W."/>
            <person name="Terry A."/>
            <person name="Torto-Alalibo T.A."/>
            <person name="Win J."/>
            <person name="Xu Z."/>
            <person name="Zhang H."/>
            <person name="Grigoriev I.V."/>
            <person name="Rokhsar D.S."/>
            <person name="Boore J.L."/>
        </authorList>
    </citation>
    <scope>NUCLEOTIDE SEQUENCE [LARGE SCALE GENOMIC DNA]</scope>
    <source>
        <strain evidence="4">Pr102</strain>
    </source>
</reference>
<dbReference type="InParanoid" id="H3GZ85"/>
<dbReference type="VEuPathDB" id="FungiDB:KRP23_14117"/>
<dbReference type="AlphaFoldDB" id="H3GZ85"/>